<dbReference type="Proteomes" id="UP000317650">
    <property type="component" value="Chromosome 1"/>
</dbReference>
<organism evidence="1 2">
    <name type="scientific">Musa balbisiana</name>
    <name type="common">Banana</name>
    <dbReference type="NCBI Taxonomy" id="52838"/>
    <lineage>
        <taxon>Eukaryota</taxon>
        <taxon>Viridiplantae</taxon>
        <taxon>Streptophyta</taxon>
        <taxon>Embryophyta</taxon>
        <taxon>Tracheophyta</taxon>
        <taxon>Spermatophyta</taxon>
        <taxon>Magnoliopsida</taxon>
        <taxon>Liliopsida</taxon>
        <taxon>Zingiberales</taxon>
        <taxon>Musaceae</taxon>
        <taxon>Musa</taxon>
    </lineage>
</organism>
<protein>
    <submittedName>
        <fullName evidence="1">Uncharacterized protein</fullName>
    </submittedName>
</protein>
<accession>A0A4S8JS20</accession>
<keyword evidence="2" id="KW-1185">Reference proteome</keyword>
<evidence type="ECO:0000313" key="2">
    <source>
        <dbReference type="Proteomes" id="UP000317650"/>
    </source>
</evidence>
<sequence length="76" mass="8363">MGDTSAENSPRLPLHYYRNILLTTAAPFPTSTTSGDTLGLCMCGMEANRIAAETGYEGELLFQGDLWQIEHEEVAR</sequence>
<dbReference type="AlphaFoldDB" id="A0A4S8JS20"/>
<evidence type="ECO:0000313" key="1">
    <source>
        <dbReference type="EMBL" id="THU64886.1"/>
    </source>
</evidence>
<gene>
    <name evidence="1" type="ORF">C4D60_Mb01t31200</name>
</gene>
<dbReference type="EMBL" id="PYDT01000004">
    <property type="protein sequence ID" value="THU64886.1"/>
    <property type="molecule type" value="Genomic_DNA"/>
</dbReference>
<comment type="caution">
    <text evidence="1">The sequence shown here is derived from an EMBL/GenBank/DDBJ whole genome shotgun (WGS) entry which is preliminary data.</text>
</comment>
<name>A0A4S8JS20_MUSBA</name>
<reference evidence="1 2" key="1">
    <citation type="journal article" date="2019" name="Nat. Plants">
        <title>Genome sequencing of Musa balbisiana reveals subgenome evolution and function divergence in polyploid bananas.</title>
        <authorList>
            <person name="Yao X."/>
        </authorList>
    </citation>
    <scope>NUCLEOTIDE SEQUENCE [LARGE SCALE GENOMIC DNA]</scope>
    <source>
        <strain evidence="2">cv. DH-PKW</strain>
        <tissue evidence="1">Leaves</tissue>
    </source>
</reference>
<proteinExistence type="predicted"/>